<evidence type="ECO:0000313" key="4">
    <source>
        <dbReference type="Proteomes" id="UP000327118"/>
    </source>
</evidence>
<proteinExistence type="predicted"/>
<evidence type="ECO:0000313" key="3">
    <source>
        <dbReference type="EMBL" id="KAE8348665.1"/>
    </source>
</evidence>
<keyword evidence="1" id="KW-1133">Transmembrane helix</keyword>
<feature type="signal peptide" evidence="2">
    <location>
        <begin position="1"/>
        <end position="17"/>
    </location>
</feature>
<dbReference type="Proteomes" id="UP000327118">
    <property type="component" value="Unassembled WGS sequence"/>
</dbReference>
<keyword evidence="1" id="KW-0472">Membrane</keyword>
<evidence type="ECO:0000256" key="2">
    <source>
        <dbReference type="SAM" id="SignalP"/>
    </source>
</evidence>
<reference evidence="4" key="1">
    <citation type="submission" date="2019-04" db="EMBL/GenBank/DDBJ databases">
        <title>Friends and foes A comparative genomics studyof 23 Aspergillus species from section Flavi.</title>
        <authorList>
            <consortium name="DOE Joint Genome Institute"/>
            <person name="Kjaerbolling I."/>
            <person name="Vesth T."/>
            <person name="Frisvad J.C."/>
            <person name="Nybo J.L."/>
            <person name="Theobald S."/>
            <person name="Kildgaard S."/>
            <person name="Isbrandt T."/>
            <person name="Kuo A."/>
            <person name="Sato A."/>
            <person name="Lyhne E.K."/>
            <person name="Kogle M.E."/>
            <person name="Wiebenga A."/>
            <person name="Kun R.S."/>
            <person name="Lubbers R.J."/>
            <person name="Makela M.R."/>
            <person name="Barry K."/>
            <person name="Chovatia M."/>
            <person name="Clum A."/>
            <person name="Daum C."/>
            <person name="Haridas S."/>
            <person name="He G."/>
            <person name="LaButti K."/>
            <person name="Lipzen A."/>
            <person name="Mondo S."/>
            <person name="Riley R."/>
            <person name="Salamov A."/>
            <person name="Simmons B.A."/>
            <person name="Magnuson J.K."/>
            <person name="Henrissat B."/>
            <person name="Mortensen U.H."/>
            <person name="Larsen T.O."/>
            <person name="Devries R.P."/>
            <person name="Grigoriev I.V."/>
            <person name="Machida M."/>
            <person name="Baker S.E."/>
            <person name="Andersen M.R."/>
        </authorList>
    </citation>
    <scope>NUCLEOTIDE SEQUENCE [LARGE SCALE GENOMIC DNA]</scope>
    <source>
        <strain evidence="4">CBS 553.77</strain>
    </source>
</reference>
<keyword evidence="1" id="KW-0812">Transmembrane</keyword>
<gene>
    <name evidence="3" type="ORF">BDV28DRAFT_143009</name>
</gene>
<sequence>MASLVLHLTLFLPNISSVDRPWWCRMNDHGVSYSEEIILTATWVFCFSILFLFYFILFCNKFLVLCSCTIFASTPFFFYLISERIRNNLRSSPTAVPTQRKVSK</sequence>
<keyword evidence="2" id="KW-0732">Signal</keyword>
<dbReference type="AlphaFoldDB" id="A0A5N6YT43"/>
<keyword evidence="4" id="KW-1185">Reference proteome</keyword>
<protein>
    <submittedName>
        <fullName evidence="3">Uncharacterized protein</fullName>
    </submittedName>
</protein>
<name>A0A5N6YT43_9EURO</name>
<accession>A0A5N6YT43</accession>
<feature type="chain" id="PRO_5024902926" evidence="2">
    <location>
        <begin position="18"/>
        <end position="104"/>
    </location>
</feature>
<feature type="transmembrane region" description="Helical" evidence="1">
    <location>
        <begin position="62"/>
        <end position="81"/>
    </location>
</feature>
<feature type="transmembrane region" description="Helical" evidence="1">
    <location>
        <begin position="37"/>
        <end position="57"/>
    </location>
</feature>
<evidence type="ECO:0000256" key="1">
    <source>
        <dbReference type="SAM" id="Phobius"/>
    </source>
</evidence>
<organism evidence="3 4">
    <name type="scientific">Aspergillus coremiiformis</name>
    <dbReference type="NCBI Taxonomy" id="138285"/>
    <lineage>
        <taxon>Eukaryota</taxon>
        <taxon>Fungi</taxon>
        <taxon>Dikarya</taxon>
        <taxon>Ascomycota</taxon>
        <taxon>Pezizomycotina</taxon>
        <taxon>Eurotiomycetes</taxon>
        <taxon>Eurotiomycetidae</taxon>
        <taxon>Eurotiales</taxon>
        <taxon>Aspergillaceae</taxon>
        <taxon>Aspergillus</taxon>
        <taxon>Aspergillus subgen. Circumdati</taxon>
    </lineage>
</organism>
<dbReference type="EMBL" id="ML739426">
    <property type="protein sequence ID" value="KAE8348665.1"/>
    <property type="molecule type" value="Genomic_DNA"/>
</dbReference>